<dbReference type="SMART" id="SM00387">
    <property type="entry name" value="HATPase_c"/>
    <property type="match status" value="1"/>
</dbReference>
<comment type="subcellular location">
    <subcellularLocation>
        <location evidence="2">Cell membrane</location>
    </subcellularLocation>
</comment>
<dbReference type="CDD" id="cd00075">
    <property type="entry name" value="HATPase"/>
    <property type="match status" value="1"/>
</dbReference>
<feature type="domain" description="HAMP" evidence="14">
    <location>
        <begin position="169"/>
        <end position="222"/>
    </location>
</feature>
<feature type="domain" description="Histidine kinase" evidence="13">
    <location>
        <begin position="230"/>
        <end position="438"/>
    </location>
</feature>
<comment type="caution">
    <text evidence="15">The sequence shown here is derived from an EMBL/GenBank/DDBJ whole genome shotgun (WGS) entry which is preliminary data.</text>
</comment>
<dbReference type="InterPro" id="IPR003660">
    <property type="entry name" value="HAMP_dom"/>
</dbReference>
<gene>
    <name evidence="15" type="ORF">BCL67_11289</name>
</gene>
<evidence type="ECO:0000256" key="11">
    <source>
        <dbReference type="SAM" id="MobiDB-lite"/>
    </source>
</evidence>
<organism evidence="15 16">
    <name type="scientific">Nesterenkonia sandarakina</name>
    <dbReference type="NCBI Taxonomy" id="272918"/>
    <lineage>
        <taxon>Bacteria</taxon>
        <taxon>Bacillati</taxon>
        <taxon>Actinomycetota</taxon>
        <taxon>Actinomycetes</taxon>
        <taxon>Micrococcales</taxon>
        <taxon>Micrococcaceae</taxon>
        <taxon>Nesterenkonia</taxon>
    </lineage>
</organism>
<evidence type="ECO:0000256" key="3">
    <source>
        <dbReference type="ARBA" id="ARBA00012438"/>
    </source>
</evidence>
<keyword evidence="9" id="KW-0902">Two-component regulatory system</keyword>
<protein>
    <recommendedName>
        <fullName evidence="3">histidine kinase</fullName>
        <ecNumber evidence="3">2.7.13.3</ecNumber>
    </recommendedName>
</protein>
<reference evidence="15 16" key="1">
    <citation type="submission" date="2018-03" db="EMBL/GenBank/DDBJ databases">
        <title>Comparative analysis of microorganisms from saline springs in Andes Mountain Range, Colombia.</title>
        <authorList>
            <person name="Rubin E."/>
        </authorList>
    </citation>
    <scope>NUCLEOTIDE SEQUENCE [LARGE SCALE GENOMIC DNA]</scope>
    <source>
        <strain evidence="15 16">CG 35</strain>
    </source>
</reference>
<dbReference type="InterPro" id="IPR036097">
    <property type="entry name" value="HisK_dim/P_sf"/>
</dbReference>
<dbReference type="AlphaFoldDB" id="A0A2T0YH71"/>
<dbReference type="CDD" id="cd06225">
    <property type="entry name" value="HAMP"/>
    <property type="match status" value="1"/>
</dbReference>
<keyword evidence="10 12" id="KW-0472">Membrane</keyword>
<dbReference type="InterPro" id="IPR003594">
    <property type="entry name" value="HATPase_dom"/>
</dbReference>
<evidence type="ECO:0000313" key="15">
    <source>
        <dbReference type="EMBL" id="PRZ14226.1"/>
    </source>
</evidence>
<dbReference type="InterPro" id="IPR004358">
    <property type="entry name" value="Sig_transdc_His_kin-like_C"/>
</dbReference>
<evidence type="ECO:0000259" key="14">
    <source>
        <dbReference type="PROSITE" id="PS50885"/>
    </source>
</evidence>
<dbReference type="EMBL" id="PVTY01000012">
    <property type="protein sequence ID" value="PRZ14226.1"/>
    <property type="molecule type" value="Genomic_DNA"/>
</dbReference>
<evidence type="ECO:0000256" key="12">
    <source>
        <dbReference type="SAM" id="Phobius"/>
    </source>
</evidence>
<dbReference type="Gene3D" id="1.10.287.130">
    <property type="match status" value="1"/>
</dbReference>
<dbReference type="SUPFAM" id="SSF158472">
    <property type="entry name" value="HAMP domain-like"/>
    <property type="match status" value="1"/>
</dbReference>
<dbReference type="PRINTS" id="PR00344">
    <property type="entry name" value="BCTRLSENSOR"/>
</dbReference>
<feature type="transmembrane region" description="Helical" evidence="12">
    <location>
        <begin position="12"/>
        <end position="35"/>
    </location>
</feature>
<dbReference type="PANTHER" id="PTHR45436:SF5">
    <property type="entry name" value="SENSOR HISTIDINE KINASE TRCS"/>
    <property type="match status" value="1"/>
</dbReference>
<proteinExistence type="predicted"/>
<keyword evidence="16" id="KW-1185">Reference proteome</keyword>
<evidence type="ECO:0000256" key="5">
    <source>
        <dbReference type="ARBA" id="ARBA00022679"/>
    </source>
</evidence>
<keyword evidence="5" id="KW-0808">Transferase</keyword>
<dbReference type="SUPFAM" id="SSF55874">
    <property type="entry name" value="ATPase domain of HSP90 chaperone/DNA topoisomerase II/histidine kinase"/>
    <property type="match status" value="1"/>
</dbReference>
<accession>A0A2T0YH71</accession>
<dbReference type="InterPro" id="IPR050428">
    <property type="entry name" value="TCS_sensor_his_kinase"/>
</dbReference>
<feature type="region of interest" description="Disordered" evidence="11">
    <location>
        <begin position="56"/>
        <end position="76"/>
    </location>
</feature>
<evidence type="ECO:0000313" key="16">
    <source>
        <dbReference type="Proteomes" id="UP000238217"/>
    </source>
</evidence>
<dbReference type="Gene3D" id="3.30.565.10">
    <property type="entry name" value="Histidine kinase-like ATPase, C-terminal domain"/>
    <property type="match status" value="1"/>
</dbReference>
<dbReference type="RefSeq" id="WP_219886493.1">
    <property type="nucleotide sequence ID" value="NZ_PVTY01000012.1"/>
</dbReference>
<dbReference type="Pfam" id="PF02518">
    <property type="entry name" value="HATPase_c"/>
    <property type="match status" value="1"/>
</dbReference>
<evidence type="ECO:0000256" key="2">
    <source>
        <dbReference type="ARBA" id="ARBA00004236"/>
    </source>
</evidence>
<dbReference type="Proteomes" id="UP000238217">
    <property type="component" value="Unassembled WGS sequence"/>
</dbReference>
<evidence type="ECO:0000259" key="13">
    <source>
        <dbReference type="PROSITE" id="PS50109"/>
    </source>
</evidence>
<evidence type="ECO:0000256" key="1">
    <source>
        <dbReference type="ARBA" id="ARBA00000085"/>
    </source>
</evidence>
<keyword evidence="8 12" id="KW-1133">Transmembrane helix</keyword>
<sequence>MASRLTSVRVRTTTAAVAVVAVALVLGGMALVTLLRSSLLDGLETSAEQRASVIADEVDDGRTPTGVEDPDTEPEDEVWQVLGPDGQVRFSSQPLVEALPVEDVESFALSGAESAYLVETDDTEDGSVIAVALSREEVDDSVGALVPLLVLGLPLLLLVVGGTTWLMAGRALAPVERIRAEVDGITSDSLERRVPEPDSRDEVQRLAETMNRMLGRLQHARERQQQFVADASHELRSPLASIRQTAEVARAHPGALGEGELGEAVLEESARMERLVGQLLTLTRADEGALVATPRDVDVDDLALTEGARVRRSGLRVDTHAVAPGRVRGDPSALGQVARNLVDNAVRHAEDQIALAVRERHGTVELVVEDDGRGVAPEDRERVFERFVRLDEARGRDAGGSGLGLAIVAEIVRAHGGTVTVRDGRLGGAAFTVVLPAS</sequence>
<dbReference type="SMART" id="SM00304">
    <property type="entry name" value="HAMP"/>
    <property type="match status" value="1"/>
</dbReference>
<dbReference type="Pfam" id="PF00672">
    <property type="entry name" value="HAMP"/>
    <property type="match status" value="1"/>
</dbReference>
<evidence type="ECO:0000256" key="7">
    <source>
        <dbReference type="ARBA" id="ARBA00022777"/>
    </source>
</evidence>
<keyword evidence="4" id="KW-0597">Phosphoprotein</keyword>
<dbReference type="InterPro" id="IPR005467">
    <property type="entry name" value="His_kinase_dom"/>
</dbReference>
<dbReference type="SUPFAM" id="SSF47384">
    <property type="entry name" value="Homodimeric domain of signal transducing histidine kinase"/>
    <property type="match status" value="1"/>
</dbReference>
<dbReference type="SMART" id="SM00388">
    <property type="entry name" value="HisKA"/>
    <property type="match status" value="1"/>
</dbReference>
<dbReference type="EC" id="2.7.13.3" evidence="3"/>
<dbReference type="PROSITE" id="PS50109">
    <property type="entry name" value="HIS_KIN"/>
    <property type="match status" value="1"/>
</dbReference>
<dbReference type="InterPro" id="IPR036890">
    <property type="entry name" value="HATPase_C_sf"/>
</dbReference>
<comment type="catalytic activity">
    <reaction evidence="1">
        <text>ATP + protein L-histidine = ADP + protein N-phospho-L-histidine.</text>
        <dbReference type="EC" id="2.7.13.3"/>
    </reaction>
</comment>
<evidence type="ECO:0000256" key="4">
    <source>
        <dbReference type="ARBA" id="ARBA00022553"/>
    </source>
</evidence>
<evidence type="ECO:0000256" key="9">
    <source>
        <dbReference type="ARBA" id="ARBA00023012"/>
    </source>
</evidence>
<keyword evidence="7 15" id="KW-0418">Kinase</keyword>
<dbReference type="GO" id="GO:0005886">
    <property type="term" value="C:plasma membrane"/>
    <property type="evidence" value="ECO:0007669"/>
    <property type="project" value="UniProtKB-SubCell"/>
</dbReference>
<evidence type="ECO:0000256" key="8">
    <source>
        <dbReference type="ARBA" id="ARBA00022989"/>
    </source>
</evidence>
<dbReference type="PROSITE" id="PS50885">
    <property type="entry name" value="HAMP"/>
    <property type="match status" value="1"/>
</dbReference>
<dbReference type="Pfam" id="PF00512">
    <property type="entry name" value="HisKA"/>
    <property type="match status" value="1"/>
</dbReference>
<dbReference type="PANTHER" id="PTHR45436">
    <property type="entry name" value="SENSOR HISTIDINE KINASE YKOH"/>
    <property type="match status" value="1"/>
</dbReference>
<keyword evidence="6 12" id="KW-0812">Transmembrane</keyword>
<evidence type="ECO:0000256" key="6">
    <source>
        <dbReference type="ARBA" id="ARBA00022692"/>
    </source>
</evidence>
<dbReference type="Gene3D" id="6.10.340.10">
    <property type="match status" value="1"/>
</dbReference>
<evidence type="ECO:0000256" key="10">
    <source>
        <dbReference type="ARBA" id="ARBA00023136"/>
    </source>
</evidence>
<dbReference type="InterPro" id="IPR003661">
    <property type="entry name" value="HisK_dim/P_dom"/>
</dbReference>
<dbReference type="CDD" id="cd00082">
    <property type="entry name" value="HisKA"/>
    <property type="match status" value="1"/>
</dbReference>
<name>A0A2T0YH71_9MICC</name>
<dbReference type="GO" id="GO:0000155">
    <property type="term" value="F:phosphorelay sensor kinase activity"/>
    <property type="evidence" value="ECO:0007669"/>
    <property type="project" value="InterPro"/>
</dbReference>